<keyword evidence="1" id="KW-0175">Coiled coil</keyword>
<feature type="coiled-coil region" evidence="1">
    <location>
        <begin position="23"/>
        <end position="50"/>
    </location>
</feature>
<proteinExistence type="predicted"/>
<evidence type="ECO:0000313" key="2">
    <source>
        <dbReference type="EMBL" id="QHU00989.1"/>
    </source>
</evidence>
<dbReference type="AlphaFoldDB" id="A0A6C0J5P8"/>
<evidence type="ECO:0000256" key="1">
    <source>
        <dbReference type="SAM" id="Coils"/>
    </source>
</evidence>
<sequence length="96" mass="11715">MECYVRKKDSRDTYIKPTILYYSDGQRKKIKRAQNKAKKLLRQQKHAEISRQHEELLYYRRAYRRYLIVAPEIPDGNRYCTVLKYYVEPLHLPSGY</sequence>
<name>A0A6C0J5P8_9ZZZZ</name>
<reference evidence="2" key="1">
    <citation type="journal article" date="2020" name="Nature">
        <title>Giant virus diversity and host interactions through global metagenomics.</title>
        <authorList>
            <person name="Schulz F."/>
            <person name="Roux S."/>
            <person name="Paez-Espino D."/>
            <person name="Jungbluth S."/>
            <person name="Walsh D.A."/>
            <person name="Denef V.J."/>
            <person name="McMahon K.D."/>
            <person name="Konstantinidis K.T."/>
            <person name="Eloe-Fadrosh E.A."/>
            <person name="Kyrpides N.C."/>
            <person name="Woyke T."/>
        </authorList>
    </citation>
    <scope>NUCLEOTIDE SEQUENCE</scope>
    <source>
        <strain evidence="2">GVMAG-M-3300025860-20</strain>
    </source>
</reference>
<organism evidence="2">
    <name type="scientific">viral metagenome</name>
    <dbReference type="NCBI Taxonomy" id="1070528"/>
    <lineage>
        <taxon>unclassified sequences</taxon>
        <taxon>metagenomes</taxon>
        <taxon>organismal metagenomes</taxon>
    </lineage>
</organism>
<protein>
    <submittedName>
        <fullName evidence="2">Uncharacterized protein</fullName>
    </submittedName>
</protein>
<accession>A0A6C0J5P8</accession>
<dbReference type="EMBL" id="MN740332">
    <property type="protein sequence ID" value="QHU00989.1"/>
    <property type="molecule type" value="Genomic_DNA"/>
</dbReference>